<organism evidence="1 2">
    <name type="scientific">Trichothecium roseum</name>
    <dbReference type="NCBI Taxonomy" id="47278"/>
    <lineage>
        <taxon>Eukaryota</taxon>
        <taxon>Fungi</taxon>
        <taxon>Dikarya</taxon>
        <taxon>Ascomycota</taxon>
        <taxon>Pezizomycotina</taxon>
        <taxon>Sordariomycetes</taxon>
        <taxon>Hypocreomycetidae</taxon>
        <taxon>Hypocreales</taxon>
        <taxon>Hypocreales incertae sedis</taxon>
        <taxon>Trichothecium</taxon>
    </lineage>
</organism>
<proteinExistence type="predicted"/>
<keyword evidence="2" id="KW-1185">Reference proteome</keyword>
<protein>
    <submittedName>
        <fullName evidence="1">Uncharacterized protein</fullName>
    </submittedName>
</protein>
<accession>A0ACC0V867</accession>
<name>A0ACC0V867_9HYPO</name>
<evidence type="ECO:0000313" key="2">
    <source>
        <dbReference type="Proteomes" id="UP001163324"/>
    </source>
</evidence>
<gene>
    <name evidence="1" type="ORF">N3K66_003726</name>
</gene>
<dbReference type="EMBL" id="CM047942">
    <property type="protein sequence ID" value="KAI9901909.1"/>
    <property type="molecule type" value="Genomic_DNA"/>
</dbReference>
<evidence type="ECO:0000313" key="1">
    <source>
        <dbReference type="EMBL" id="KAI9901909.1"/>
    </source>
</evidence>
<comment type="caution">
    <text evidence="1">The sequence shown here is derived from an EMBL/GenBank/DDBJ whole genome shotgun (WGS) entry which is preliminary data.</text>
</comment>
<sequence length="552" mass="62351">MIMIMANTGGHYAWQFVCSKTGALVAGLLAIKILLLLRHLALPKPLPGIPYNQDSARRLLGDIPLMKAAPYRRHWTWSQPYVHNSPLAQVFLIPFRRPQVVLSDPREVIDICSRRTSEFDRGHRTRDIIGVTAPKFHFGMESRDKSLRFHKELIRDLMAPKFLNESRGRPFEASHDLYLAALDTICSVAFGLEDEKTSLRQQLAHTEPQTPQMSLANTAIPASFTSASLDSELEALLDIPEMMATAQRNPFPWLAQRLRLLRPRHAKAMWFRKKLIWEETKKSLKKLTERGEVSKTCALDHLIWREMLSARRAGREPDFYSPVIRDETLGFLLGGHDSTATVLSWWVKYMALFPKYQALLRLRLRQAHAEAHLEERRPTVEEIVSASVPCLDAVIEETLRVASVATLVVRVSTCDTQILGYPIPEGTNVIMALTGPSLTTPSLPCIPLNKSAGTPPPWNDADIQQFRPERWLRHLADGGEVFDAKAGLNLAFSAGPRACFGKRLAYLQLKIAATLLIWSFDFNEVRGAEAGTEVKEKLFNLPKNCFVNLRKL</sequence>
<reference evidence="1" key="1">
    <citation type="submission" date="2022-10" db="EMBL/GenBank/DDBJ databases">
        <title>Complete Genome of Trichothecium roseum strain YXFP-22015, a Plant Pathogen Isolated from Citrus.</title>
        <authorList>
            <person name="Wang Y."/>
            <person name="Zhu L."/>
        </authorList>
    </citation>
    <scope>NUCLEOTIDE SEQUENCE</scope>
    <source>
        <strain evidence="1">YXFP-22015</strain>
    </source>
</reference>
<dbReference type="Proteomes" id="UP001163324">
    <property type="component" value="Chromosome 3"/>
</dbReference>